<dbReference type="PROSITE" id="PS51257">
    <property type="entry name" value="PROKAR_LIPOPROTEIN"/>
    <property type="match status" value="1"/>
</dbReference>
<dbReference type="Gene3D" id="3.10.105.10">
    <property type="entry name" value="Dipeptide-binding Protein, Domain 3"/>
    <property type="match status" value="1"/>
</dbReference>
<dbReference type="GO" id="GO:1904680">
    <property type="term" value="F:peptide transmembrane transporter activity"/>
    <property type="evidence" value="ECO:0007669"/>
    <property type="project" value="TreeGrafter"/>
</dbReference>
<dbReference type="InterPro" id="IPR039424">
    <property type="entry name" value="SBP_5"/>
</dbReference>
<dbReference type="GO" id="GO:0043190">
    <property type="term" value="C:ATP-binding cassette (ABC) transporter complex"/>
    <property type="evidence" value="ECO:0007669"/>
    <property type="project" value="InterPro"/>
</dbReference>
<dbReference type="EMBL" id="WUUL01000009">
    <property type="protein sequence ID" value="MXQ54728.1"/>
    <property type="molecule type" value="Genomic_DNA"/>
</dbReference>
<dbReference type="InterPro" id="IPR030678">
    <property type="entry name" value="Peptide/Ni-bd"/>
</dbReference>
<dbReference type="InterPro" id="IPR000914">
    <property type="entry name" value="SBP_5_dom"/>
</dbReference>
<dbReference type="CDD" id="cd08504">
    <property type="entry name" value="PBP2_OppA"/>
    <property type="match status" value="1"/>
</dbReference>
<evidence type="ECO:0000256" key="4">
    <source>
        <dbReference type="ARBA" id="ARBA00022729"/>
    </source>
</evidence>
<dbReference type="Gene3D" id="3.40.190.10">
    <property type="entry name" value="Periplasmic binding protein-like II"/>
    <property type="match status" value="1"/>
</dbReference>
<evidence type="ECO:0000256" key="2">
    <source>
        <dbReference type="ARBA" id="ARBA00005695"/>
    </source>
</evidence>
<proteinExistence type="inferred from homology"/>
<comment type="similarity">
    <text evidence="2">Belongs to the bacterial solute-binding protein 5 family.</text>
</comment>
<keyword evidence="9" id="KW-1185">Reference proteome</keyword>
<feature type="signal peptide" evidence="6">
    <location>
        <begin position="1"/>
        <end position="22"/>
    </location>
</feature>
<dbReference type="GO" id="GO:0015833">
    <property type="term" value="P:peptide transport"/>
    <property type="evidence" value="ECO:0007669"/>
    <property type="project" value="UniProtKB-KW"/>
</dbReference>
<evidence type="ECO:0000256" key="1">
    <source>
        <dbReference type="ARBA" id="ARBA00004196"/>
    </source>
</evidence>
<comment type="caution">
    <text evidence="8">The sequence shown here is derived from an EMBL/GenBank/DDBJ whole genome shotgun (WGS) entry which is preliminary data.</text>
</comment>
<organism evidence="8 9">
    <name type="scientific">Shimazuella alba</name>
    <dbReference type="NCBI Taxonomy" id="2690964"/>
    <lineage>
        <taxon>Bacteria</taxon>
        <taxon>Bacillati</taxon>
        <taxon>Bacillota</taxon>
        <taxon>Bacilli</taxon>
        <taxon>Bacillales</taxon>
        <taxon>Thermoactinomycetaceae</taxon>
        <taxon>Shimazuella</taxon>
    </lineage>
</organism>
<dbReference type="FunFam" id="3.90.76.10:FF:000001">
    <property type="entry name" value="Oligopeptide ABC transporter substrate-binding protein"/>
    <property type="match status" value="1"/>
</dbReference>
<feature type="domain" description="Solute-binding protein family 5" evidence="7">
    <location>
        <begin position="75"/>
        <end position="454"/>
    </location>
</feature>
<evidence type="ECO:0000313" key="9">
    <source>
        <dbReference type="Proteomes" id="UP000430692"/>
    </source>
</evidence>
<dbReference type="SUPFAM" id="SSF53850">
    <property type="entry name" value="Periplasmic binding protein-like II"/>
    <property type="match status" value="1"/>
</dbReference>
<dbReference type="FunFam" id="3.10.105.10:FF:000001">
    <property type="entry name" value="Oligopeptide ABC transporter, oligopeptide-binding protein"/>
    <property type="match status" value="1"/>
</dbReference>
<dbReference type="Proteomes" id="UP000430692">
    <property type="component" value="Unassembled WGS sequence"/>
</dbReference>
<comment type="subcellular location">
    <subcellularLocation>
        <location evidence="1">Cell envelope</location>
    </subcellularLocation>
</comment>
<evidence type="ECO:0000256" key="5">
    <source>
        <dbReference type="ARBA" id="ARBA00022856"/>
    </source>
</evidence>
<dbReference type="PANTHER" id="PTHR30290">
    <property type="entry name" value="PERIPLASMIC BINDING COMPONENT OF ABC TRANSPORTER"/>
    <property type="match status" value="1"/>
</dbReference>
<accession>A0A6I4VVU2</accession>
<dbReference type="GO" id="GO:0030288">
    <property type="term" value="C:outer membrane-bounded periplasmic space"/>
    <property type="evidence" value="ECO:0007669"/>
    <property type="project" value="UniProtKB-ARBA"/>
</dbReference>
<feature type="chain" id="PRO_5039138073" evidence="6">
    <location>
        <begin position="23"/>
        <end position="535"/>
    </location>
</feature>
<evidence type="ECO:0000256" key="6">
    <source>
        <dbReference type="SAM" id="SignalP"/>
    </source>
</evidence>
<keyword evidence="4 6" id="KW-0732">Signal</keyword>
<gene>
    <name evidence="8" type="ORF">GSM42_13585</name>
</gene>
<evidence type="ECO:0000313" key="8">
    <source>
        <dbReference type="EMBL" id="MXQ54728.1"/>
    </source>
</evidence>
<keyword evidence="5" id="KW-0571">Peptide transport</keyword>
<dbReference type="RefSeq" id="WP_160802082.1">
    <property type="nucleotide sequence ID" value="NZ_WUUL01000009.1"/>
</dbReference>
<keyword evidence="3" id="KW-0813">Transport</keyword>
<name>A0A6I4VVU2_9BACL</name>
<reference evidence="8 9" key="1">
    <citation type="submission" date="2019-12" db="EMBL/GenBank/DDBJ databases">
        <title>Whole-genome analyses of novel actinobacteria.</title>
        <authorList>
            <person name="Sahin N."/>
            <person name="Saygin H."/>
        </authorList>
    </citation>
    <scope>NUCLEOTIDE SEQUENCE [LARGE SCALE GENOMIC DNA]</scope>
    <source>
        <strain evidence="8 9">KC615</strain>
    </source>
</reference>
<dbReference type="PIRSF" id="PIRSF002741">
    <property type="entry name" value="MppA"/>
    <property type="match status" value="1"/>
</dbReference>
<dbReference type="Gene3D" id="3.90.76.10">
    <property type="entry name" value="Dipeptide-binding Protein, Domain 1"/>
    <property type="match status" value="1"/>
</dbReference>
<evidence type="ECO:0000256" key="3">
    <source>
        <dbReference type="ARBA" id="ARBA00022448"/>
    </source>
</evidence>
<keyword evidence="5" id="KW-0653">Protein transport</keyword>
<evidence type="ECO:0000259" key="7">
    <source>
        <dbReference type="Pfam" id="PF00496"/>
    </source>
</evidence>
<sequence length="535" mass="60534">MRKNRWFLFTAIILVLSMVLTACGGGSDDASKNTLVLTDKSEPPNLDSAKSTDQVSFQILTNALEGLMRLDKNQKPVPGIAESYKLSSDKLTYTFHLRDAKWSDGKAVTAQDFEYAWKRALNPKTASQYAYILEPVKNAMEYNAGTAKPEDVGVKALDEKTLQVTLKAPSPYFLELTAFATFMPQRQDIVEKYGDKFALEAANMVYNGPFSIDKWEHGVSVHMVKNNHYWDSKNVKLANAEVKFLKEESTRVNLYKTNKIDFTEITKDFADAFKSSPERTVLKESSAWYIEFNQREGFFKNKKLRQAIELAIDKQTLTNQILKTGSVAAGGLVPPDIHANVNEKFRDVSKAPVMYDPKKAKQLWEEGLKEEGLTSSVKIELVGDDTTNSKDQMEYVSDQLQKNLGLKITISPVTFKERLQRGKDGNFQMLFSGWGADYNDAMSYLDIFTTGQSYNRGKWSNAEYDALIKKSKNNPDFEARVQDLIKAEKILIDDQGIAPLYYRTRLSLLKPYVKGAIWNTTWGFYDFKGASVDGK</sequence>
<dbReference type="PANTHER" id="PTHR30290:SF10">
    <property type="entry name" value="PERIPLASMIC OLIGOPEPTIDE-BINDING PROTEIN-RELATED"/>
    <property type="match status" value="1"/>
</dbReference>
<protein>
    <submittedName>
        <fullName evidence="8">Peptide ABC transporter substrate-binding protein</fullName>
    </submittedName>
</protein>
<dbReference type="Pfam" id="PF00496">
    <property type="entry name" value="SBP_bac_5"/>
    <property type="match status" value="1"/>
</dbReference>
<dbReference type="AlphaFoldDB" id="A0A6I4VVU2"/>